<accession>A0A4C1Y2Q5</accession>
<sequence length="244" mass="27129">MFDSYRTARQENGRAAPDLTASPGRAPPQPARANHAPGPPPPCVLQPDFRKVSGVSNEIFRQIEMVENDHDATTAAALENWESLSLKQVSYTNKQAEDLIVGVNMNVLDILEVFDQGLPAGLSQKYSKLRIIVCLRLVFLRHRCERSRNLKFHKFSRSRVEPQSIHVKRSWNPRNSRPGAVHRPRRANVFETRAPIQTLSQFRGSGLKIGACLTVGPRRYEVLRHALTCVGSARGLGGGTSSSN</sequence>
<reference evidence="2 3" key="1">
    <citation type="journal article" date="2019" name="Commun. Biol.">
        <title>The bagworm genome reveals a unique fibroin gene that provides high tensile strength.</title>
        <authorList>
            <person name="Kono N."/>
            <person name="Nakamura H."/>
            <person name="Ohtoshi R."/>
            <person name="Tomita M."/>
            <person name="Numata K."/>
            <person name="Arakawa K."/>
        </authorList>
    </citation>
    <scope>NUCLEOTIDE SEQUENCE [LARGE SCALE GENOMIC DNA]</scope>
</reference>
<protein>
    <submittedName>
        <fullName evidence="2">Rho GTPase-activating protein 100F</fullName>
    </submittedName>
</protein>
<feature type="compositionally biased region" description="Basic and acidic residues" evidence="1">
    <location>
        <begin position="1"/>
        <end position="12"/>
    </location>
</feature>
<evidence type="ECO:0000313" key="3">
    <source>
        <dbReference type="Proteomes" id="UP000299102"/>
    </source>
</evidence>
<dbReference type="EMBL" id="BGZK01001076">
    <property type="protein sequence ID" value="GBP70491.1"/>
    <property type="molecule type" value="Genomic_DNA"/>
</dbReference>
<evidence type="ECO:0000256" key="1">
    <source>
        <dbReference type="SAM" id="MobiDB-lite"/>
    </source>
</evidence>
<evidence type="ECO:0000313" key="2">
    <source>
        <dbReference type="EMBL" id="GBP70491.1"/>
    </source>
</evidence>
<dbReference type="STRING" id="151549.A0A4C1Y2Q5"/>
<organism evidence="2 3">
    <name type="scientific">Eumeta variegata</name>
    <name type="common">Bagworm moth</name>
    <name type="synonym">Eumeta japonica</name>
    <dbReference type="NCBI Taxonomy" id="151549"/>
    <lineage>
        <taxon>Eukaryota</taxon>
        <taxon>Metazoa</taxon>
        <taxon>Ecdysozoa</taxon>
        <taxon>Arthropoda</taxon>
        <taxon>Hexapoda</taxon>
        <taxon>Insecta</taxon>
        <taxon>Pterygota</taxon>
        <taxon>Neoptera</taxon>
        <taxon>Endopterygota</taxon>
        <taxon>Lepidoptera</taxon>
        <taxon>Glossata</taxon>
        <taxon>Ditrysia</taxon>
        <taxon>Tineoidea</taxon>
        <taxon>Psychidae</taxon>
        <taxon>Oiketicinae</taxon>
        <taxon>Eumeta</taxon>
    </lineage>
</organism>
<dbReference type="OrthoDB" id="120383at2759"/>
<comment type="caution">
    <text evidence="2">The sequence shown here is derived from an EMBL/GenBank/DDBJ whole genome shotgun (WGS) entry which is preliminary data.</text>
</comment>
<proteinExistence type="predicted"/>
<dbReference type="AlphaFoldDB" id="A0A4C1Y2Q5"/>
<dbReference type="Proteomes" id="UP000299102">
    <property type="component" value="Unassembled WGS sequence"/>
</dbReference>
<name>A0A4C1Y2Q5_EUMVA</name>
<gene>
    <name evidence="2" type="primary">RhoGAP100F</name>
    <name evidence="2" type="ORF">EVAR_56158_1</name>
</gene>
<keyword evidence="3" id="KW-1185">Reference proteome</keyword>
<feature type="region of interest" description="Disordered" evidence="1">
    <location>
        <begin position="1"/>
        <end position="43"/>
    </location>
</feature>